<evidence type="ECO:0000313" key="2">
    <source>
        <dbReference type="Proteomes" id="UP000823046"/>
    </source>
</evidence>
<name>A0ABQ7J5F1_9APIC</name>
<reference evidence="1 2" key="1">
    <citation type="journal article" date="2020" name="bioRxiv">
        <title>Metabolic contributions of an alphaproteobacterial endosymbiont in the apicomplexan Cardiosporidium cionae.</title>
        <authorList>
            <person name="Hunter E.S."/>
            <person name="Paight C.J."/>
            <person name="Lane C.E."/>
        </authorList>
    </citation>
    <scope>NUCLEOTIDE SEQUENCE [LARGE SCALE GENOMIC DNA]</scope>
    <source>
        <strain evidence="1">ESH_2018</strain>
    </source>
</reference>
<accession>A0ABQ7J5F1</accession>
<gene>
    <name evidence="1" type="primary">ALV3</name>
    <name evidence="1" type="ORF">IE077_004270</name>
</gene>
<proteinExistence type="predicted"/>
<evidence type="ECO:0000313" key="1">
    <source>
        <dbReference type="EMBL" id="KAF8819188.1"/>
    </source>
</evidence>
<comment type="caution">
    <text evidence="1">The sequence shown here is derived from an EMBL/GenBank/DDBJ whole genome shotgun (WGS) entry which is preliminary data.</text>
</comment>
<sequence length="434" mass="48074">MTPLGPMPLPPEIRQKIPEKFVAKPIMEEREIFVAKKEIQERTIEIPHIQYDHKFSKIPKIFNVKKLVPSVKEIVREIPREVYKPVIEEKVIEVPQGVKYVEVPVEVPCLYPPKIVPKPIEQIVERVVETIKPIVKEKIIEVPQTVVKTVPKIKTVEVPYFVPRYVEKLIEVPYEPPNADQFLPPLTSRLPPSIYGSFPAQTPVSHLQSPSAGGGLFPPSFAGAPTPFTLGPMPLTGVNEIKLPYEAKVEVKVTQPEHVQELLHQSFSQNQTPKTLEASASQLQNVPLELPEGIQWGAPPNVYQPPFGGESYLSNYPSTGKMPPLMVTFPPEVGNVSFSGGSVEPDILTKAGVLPYQGFRKSGNAQFLFPPLAPHSTVPMMIDGSPDIETLDATSKCTGVNPLLKRSTQNNSPQTAETINNSPCNFFNFNCCSS</sequence>
<dbReference type="EMBL" id="JADAQX010000905">
    <property type="protein sequence ID" value="KAF8819188.1"/>
    <property type="molecule type" value="Genomic_DNA"/>
</dbReference>
<keyword evidence="2" id="KW-1185">Reference proteome</keyword>
<dbReference type="InterPro" id="IPR022086">
    <property type="entry name" value="IMCp"/>
</dbReference>
<dbReference type="Pfam" id="PF12314">
    <property type="entry name" value="IMCp"/>
    <property type="match status" value="1"/>
</dbReference>
<dbReference type="Proteomes" id="UP000823046">
    <property type="component" value="Unassembled WGS sequence"/>
</dbReference>
<protein>
    <submittedName>
        <fullName evidence="1">Alveolin domain containing intermediate filament IMC3</fullName>
    </submittedName>
</protein>
<organism evidence="1 2">
    <name type="scientific">Cardiosporidium cionae</name>
    <dbReference type="NCBI Taxonomy" id="476202"/>
    <lineage>
        <taxon>Eukaryota</taxon>
        <taxon>Sar</taxon>
        <taxon>Alveolata</taxon>
        <taxon>Apicomplexa</taxon>
        <taxon>Aconoidasida</taxon>
        <taxon>Nephromycida</taxon>
        <taxon>Cardiosporidium</taxon>
    </lineage>
</organism>